<sequence length="284" mass="31653">MTTAVVRLLGYSLVDSKLAYVDRFKDKDEIWTGFIPYVSIAVEKGIISGYKDNTFRPKIPVSRAEAAYIIWKAYGEGAKLQAYEPSGVNPQVKKFEGDWNTIGSDELSIALSFADSSNGSITFFSEGEGITRPFTYFQNKTDSIVIHLEENEKTTNMILALQDDNTVNLEVVLGDTYTLKRVTANGDSTNSAAENPLDLKAFEGEWWDKDKVFGFEIKATGPDSGTIEYIDRFSITELFTVVSSNAKSIVIQIGDSKKVVSLTLFSQDTLMYIDGMFTFDMSRK</sequence>
<evidence type="ECO:0000313" key="1">
    <source>
        <dbReference type="EMBL" id="MFM9329081.1"/>
    </source>
</evidence>
<evidence type="ECO:0000313" key="2">
    <source>
        <dbReference type="Proteomes" id="UP001631969"/>
    </source>
</evidence>
<accession>A0ACC7NYD7</accession>
<organism evidence="1 2">
    <name type="scientific">Paenibacillus mesotrionivorans</name>
    <dbReference type="NCBI Taxonomy" id="3160968"/>
    <lineage>
        <taxon>Bacteria</taxon>
        <taxon>Bacillati</taxon>
        <taxon>Bacillota</taxon>
        <taxon>Bacilli</taxon>
        <taxon>Bacillales</taxon>
        <taxon>Paenibacillaceae</taxon>
        <taxon>Paenibacillus</taxon>
    </lineage>
</organism>
<proteinExistence type="predicted"/>
<protein>
    <submittedName>
        <fullName evidence="1">S-layer homology domain-containing protein</fullName>
    </submittedName>
</protein>
<reference evidence="1" key="1">
    <citation type="submission" date="2024-12" db="EMBL/GenBank/DDBJ databases">
        <authorList>
            <person name="Wu N."/>
        </authorList>
    </citation>
    <scope>NUCLEOTIDE SEQUENCE</scope>
    <source>
        <strain evidence="1">P15</strain>
    </source>
</reference>
<name>A0ACC7NYD7_9BACL</name>
<dbReference type="EMBL" id="JBJURJ010000007">
    <property type="protein sequence ID" value="MFM9329081.1"/>
    <property type="molecule type" value="Genomic_DNA"/>
</dbReference>
<comment type="caution">
    <text evidence="1">The sequence shown here is derived from an EMBL/GenBank/DDBJ whole genome shotgun (WGS) entry which is preliminary data.</text>
</comment>
<gene>
    <name evidence="1" type="ORF">ACI1P1_12360</name>
</gene>
<dbReference type="Proteomes" id="UP001631969">
    <property type="component" value="Unassembled WGS sequence"/>
</dbReference>
<keyword evidence="2" id="KW-1185">Reference proteome</keyword>